<dbReference type="AlphaFoldDB" id="A0A512JP12"/>
<evidence type="ECO:0000313" key="3">
    <source>
        <dbReference type="Proteomes" id="UP000321750"/>
    </source>
</evidence>
<feature type="region of interest" description="Disordered" evidence="1">
    <location>
        <begin position="224"/>
        <end position="250"/>
    </location>
</feature>
<gene>
    <name evidence="2" type="ORF">MGN01_35230</name>
</gene>
<name>A0A512JP12_9HYPH</name>
<dbReference type="EMBL" id="BJZV01000022">
    <property type="protein sequence ID" value="GEP11678.1"/>
    <property type="molecule type" value="Genomic_DNA"/>
</dbReference>
<accession>A0A512JP12</accession>
<comment type="caution">
    <text evidence="2">The sequence shown here is derived from an EMBL/GenBank/DDBJ whole genome shotgun (WGS) entry which is preliminary data.</text>
</comment>
<evidence type="ECO:0000313" key="2">
    <source>
        <dbReference type="EMBL" id="GEP11678.1"/>
    </source>
</evidence>
<dbReference type="RefSeq" id="WP_147048096.1">
    <property type="nucleotide sequence ID" value="NZ_BJZV01000022.1"/>
</dbReference>
<dbReference type="Proteomes" id="UP000321750">
    <property type="component" value="Unassembled WGS sequence"/>
</dbReference>
<keyword evidence="3" id="KW-1185">Reference proteome</keyword>
<reference evidence="2 3" key="1">
    <citation type="submission" date="2019-07" db="EMBL/GenBank/DDBJ databases">
        <title>Whole genome shotgun sequence of Methylobacterium gnaphalii NBRC 107716.</title>
        <authorList>
            <person name="Hosoyama A."/>
            <person name="Uohara A."/>
            <person name="Ohji S."/>
            <person name="Ichikawa N."/>
        </authorList>
    </citation>
    <scope>NUCLEOTIDE SEQUENCE [LARGE SCALE GENOMIC DNA]</scope>
    <source>
        <strain evidence="2 3">NBRC 107716</strain>
    </source>
</reference>
<evidence type="ECO:0000256" key="1">
    <source>
        <dbReference type="SAM" id="MobiDB-lite"/>
    </source>
</evidence>
<organism evidence="2 3">
    <name type="scientific">Methylobacterium gnaphalii</name>
    <dbReference type="NCBI Taxonomy" id="1010610"/>
    <lineage>
        <taxon>Bacteria</taxon>
        <taxon>Pseudomonadati</taxon>
        <taxon>Pseudomonadota</taxon>
        <taxon>Alphaproteobacteria</taxon>
        <taxon>Hyphomicrobiales</taxon>
        <taxon>Methylobacteriaceae</taxon>
        <taxon>Methylobacterium</taxon>
    </lineage>
</organism>
<sequence>MGEVQTRNQTGLASSPEPATRAFLDLVSKHSNRLEENPDNFRHKLVSAALAPHGAERAALIERRLYLTESFKPDEDRGRVRAIVIALMGAFPTYGTDKEAASAIVSLTCRALDDIPTWAVQEAATRFLKGTNRVSWDPRNAPTAPLIRGECRHAMLPIEEELFRIGQILDAEVVDIETTEAERAQALARWAEVRSGIKGANVITERTDEEISAERAAMRRANERFEGREYRPMAAASTAKAQSLDTEDAA</sequence>
<proteinExistence type="predicted"/>
<protein>
    <submittedName>
        <fullName evidence="2">Uncharacterized protein</fullName>
    </submittedName>
</protein>
<dbReference type="OrthoDB" id="7998404at2"/>